<accession>T0F4X7</accession>
<dbReference type="EMBL" id="AUSS01000012">
    <property type="protein sequence ID" value="EPZ93126.1"/>
    <property type="molecule type" value="Genomic_DNA"/>
</dbReference>
<gene>
    <name evidence="1" type="ORF">N207_01250</name>
</gene>
<reference evidence="1 2" key="1">
    <citation type="journal article" date="2013" name="Genome Announc.">
        <title>Multiple genome sequences of Helicobacter pylori strains of diverse disease and antibiotic resistance backgrounds from Malaysia.</title>
        <authorList>
            <person name="Rehvathy V."/>
            <person name="Tan M.H."/>
            <person name="Gunaletchumy S.P."/>
            <person name="Teh X."/>
            <person name="Wang S."/>
            <person name="Baybayan P."/>
            <person name="Singh S."/>
            <person name="Ashby M."/>
            <person name="Kaakoush N.O."/>
            <person name="Mitchell H.M."/>
            <person name="Croft L.J."/>
            <person name="Goh K.L."/>
            <person name="Loke M.F."/>
            <person name="Vadivelu J."/>
        </authorList>
    </citation>
    <scope>NUCLEOTIDE SEQUENCE [LARGE SCALE GENOMIC DNA]</scope>
    <source>
        <strain evidence="1 2">UM114</strain>
    </source>
</reference>
<proteinExistence type="predicted"/>
<name>T0F4X7_HELPX</name>
<comment type="caution">
    <text evidence="1">The sequence shown here is derived from an EMBL/GenBank/DDBJ whole genome shotgun (WGS) entry which is preliminary data.</text>
</comment>
<protein>
    <submittedName>
        <fullName evidence="1">Uncharacterized protein</fullName>
    </submittedName>
</protein>
<evidence type="ECO:0000313" key="1">
    <source>
        <dbReference type="EMBL" id="EPZ93126.1"/>
    </source>
</evidence>
<dbReference type="PATRIC" id="fig|1355531.3.peg.716"/>
<evidence type="ECO:0000313" key="2">
    <source>
        <dbReference type="Proteomes" id="UP000015605"/>
    </source>
</evidence>
<dbReference type="AlphaFoldDB" id="T0F4X7"/>
<organism evidence="1 2">
    <name type="scientific">Helicobacter pylori UM114</name>
    <dbReference type="NCBI Taxonomy" id="1355531"/>
    <lineage>
        <taxon>Bacteria</taxon>
        <taxon>Pseudomonadati</taxon>
        <taxon>Campylobacterota</taxon>
        <taxon>Epsilonproteobacteria</taxon>
        <taxon>Campylobacterales</taxon>
        <taxon>Helicobacteraceae</taxon>
        <taxon>Helicobacter</taxon>
    </lineage>
</organism>
<dbReference type="Proteomes" id="UP000015605">
    <property type="component" value="Unassembled WGS sequence"/>
</dbReference>
<sequence length="39" mass="4657">MDNAELLKIPLLEPNKLKNIKLSFFKISFYILIREQYAT</sequence>